<accession>A0A1Y2I5X6</accession>
<dbReference type="Proteomes" id="UP000193067">
    <property type="component" value="Unassembled WGS sequence"/>
</dbReference>
<protein>
    <submittedName>
        <fullName evidence="1">Uncharacterized protein</fullName>
    </submittedName>
</protein>
<keyword evidence="2" id="KW-1185">Reference proteome</keyword>
<sequence length="182" mass="21009">MDTLNSRALVTTFGSDAARYFRCVDPAGPDSQDWNHAMVVMTVLSPRCYGVVVKSPSVDHQDDQVVFSSMIQDDWTFAFEEKQQMVRWTTSANQEWFFLRFSLIEDFWLFVSQIAEARQCALRKRLESFDQLEAVVRSFRSFLVMGSAMNATNPYDGREDWSSVLFHDQAPQSEDSEEEDSE</sequence>
<evidence type="ECO:0000313" key="1">
    <source>
        <dbReference type="EMBL" id="OSC96549.1"/>
    </source>
</evidence>
<name>A0A1Y2I5X6_TRAC3</name>
<reference evidence="1 2" key="1">
    <citation type="journal article" date="2015" name="Biotechnol. Biofuels">
        <title>Enhanced degradation of softwood versus hardwood by the white-rot fungus Pycnoporus coccineus.</title>
        <authorList>
            <person name="Couturier M."/>
            <person name="Navarro D."/>
            <person name="Chevret D."/>
            <person name="Henrissat B."/>
            <person name="Piumi F."/>
            <person name="Ruiz-Duenas F.J."/>
            <person name="Martinez A.T."/>
            <person name="Grigoriev I.V."/>
            <person name="Riley R."/>
            <person name="Lipzen A."/>
            <person name="Berrin J.G."/>
            <person name="Master E.R."/>
            <person name="Rosso M.N."/>
        </authorList>
    </citation>
    <scope>NUCLEOTIDE SEQUENCE [LARGE SCALE GENOMIC DNA]</scope>
    <source>
        <strain evidence="1 2">BRFM310</strain>
    </source>
</reference>
<gene>
    <name evidence="1" type="ORF">PYCCODRAFT_1472540</name>
</gene>
<dbReference type="OrthoDB" id="2738146at2759"/>
<dbReference type="AlphaFoldDB" id="A0A1Y2I5X6"/>
<evidence type="ECO:0000313" key="2">
    <source>
        <dbReference type="Proteomes" id="UP000193067"/>
    </source>
</evidence>
<organism evidence="1 2">
    <name type="scientific">Trametes coccinea (strain BRFM310)</name>
    <name type="common">Pycnoporus coccineus</name>
    <dbReference type="NCBI Taxonomy" id="1353009"/>
    <lineage>
        <taxon>Eukaryota</taxon>
        <taxon>Fungi</taxon>
        <taxon>Dikarya</taxon>
        <taxon>Basidiomycota</taxon>
        <taxon>Agaricomycotina</taxon>
        <taxon>Agaricomycetes</taxon>
        <taxon>Polyporales</taxon>
        <taxon>Polyporaceae</taxon>
        <taxon>Trametes</taxon>
    </lineage>
</organism>
<dbReference type="EMBL" id="KZ084176">
    <property type="protein sequence ID" value="OSC96549.1"/>
    <property type="molecule type" value="Genomic_DNA"/>
</dbReference>
<proteinExistence type="predicted"/>